<protein>
    <recommendedName>
        <fullName evidence="3">SnoaL-like domain-containing protein</fullName>
    </recommendedName>
</protein>
<name>A0ABR8BP14_9NOSO</name>
<dbReference type="EMBL" id="JACJQL010000094">
    <property type="protein sequence ID" value="MBD2255429.1"/>
    <property type="molecule type" value="Genomic_DNA"/>
</dbReference>
<dbReference type="Proteomes" id="UP000621307">
    <property type="component" value="Unassembled WGS sequence"/>
</dbReference>
<reference evidence="1 2" key="1">
    <citation type="journal article" date="2020" name="ISME J.">
        <title>Comparative genomics reveals insights into cyanobacterial evolution and habitat adaptation.</title>
        <authorList>
            <person name="Chen M.Y."/>
            <person name="Teng W.K."/>
            <person name="Zhao L."/>
            <person name="Hu C.X."/>
            <person name="Zhou Y.K."/>
            <person name="Han B.P."/>
            <person name="Song L.R."/>
            <person name="Shu W.S."/>
        </authorList>
    </citation>
    <scope>NUCLEOTIDE SEQUENCE [LARGE SCALE GENOMIC DNA]</scope>
    <source>
        <strain evidence="1 2">FACHB-3921</strain>
    </source>
</reference>
<evidence type="ECO:0000313" key="2">
    <source>
        <dbReference type="Proteomes" id="UP000621307"/>
    </source>
</evidence>
<gene>
    <name evidence="1" type="ORF">H6G14_29910</name>
</gene>
<dbReference type="SUPFAM" id="SSF54427">
    <property type="entry name" value="NTF2-like"/>
    <property type="match status" value="1"/>
</dbReference>
<sequence length="283" mass="30896">MLNKLITFLTLSISSALLISVIQEVPTQAKDKSSLEMLEVQGGALRSHSSSKSNSLAAPVVTRNCTGTSSDGFTPPDTHGLMGTTQFVEVTNSRINVFRKVTNGCAPAPQLNQTLNAFFGYSRQTSFESIMAHVPKRRNVFRSPRPPRLPILGKGSDPALRRTPQELFGLLRQYIIARNIPAILSIHDREAGVVEFGGGVARGAEAIFDLYANFFASDPVLDARPLQIIEAGGVAIILGEYTLDFKDENGVAQRVTGKFADMVRQEPNGKSWLYLLDNPYAPF</sequence>
<evidence type="ECO:0008006" key="3">
    <source>
        <dbReference type="Google" id="ProtNLM"/>
    </source>
</evidence>
<comment type="caution">
    <text evidence="1">The sequence shown here is derived from an EMBL/GenBank/DDBJ whole genome shotgun (WGS) entry which is preliminary data.</text>
</comment>
<accession>A0ABR8BP14</accession>
<organism evidence="1 2">
    <name type="scientific">Nostoc parmelioides FACHB-3921</name>
    <dbReference type="NCBI Taxonomy" id="2692909"/>
    <lineage>
        <taxon>Bacteria</taxon>
        <taxon>Bacillati</taxon>
        <taxon>Cyanobacteriota</taxon>
        <taxon>Cyanophyceae</taxon>
        <taxon>Nostocales</taxon>
        <taxon>Nostocaceae</taxon>
        <taxon>Nostoc</taxon>
    </lineage>
</organism>
<dbReference type="InterPro" id="IPR032710">
    <property type="entry name" value="NTF2-like_dom_sf"/>
</dbReference>
<evidence type="ECO:0000313" key="1">
    <source>
        <dbReference type="EMBL" id="MBD2255429.1"/>
    </source>
</evidence>
<keyword evidence="2" id="KW-1185">Reference proteome</keyword>
<dbReference type="Gene3D" id="3.10.450.50">
    <property type="match status" value="1"/>
</dbReference>
<proteinExistence type="predicted"/>